<gene>
    <name evidence="3" type="ORF">CGK74_07340</name>
</gene>
<dbReference type="OrthoDB" id="5572734at2"/>
<proteinExistence type="predicted"/>
<evidence type="ECO:0000313" key="3">
    <source>
        <dbReference type="EMBL" id="OYD54591.1"/>
    </source>
</evidence>
<keyword evidence="4" id="KW-1185">Reference proteome</keyword>
<dbReference type="InterPro" id="IPR016677">
    <property type="entry name" value="UCP016817_carboligase"/>
</dbReference>
<dbReference type="PROSITE" id="PS50975">
    <property type="entry name" value="ATP_GRASP"/>
    <property type="match status" value="1"/>
</dbReference>
<dbReference type="GO" id="GO:0005524">
    <property type="term" value="F:ATP binding"/>
    <property type="evidence" value="ECO:0007669"/>
    <property type="project" value="UniProtKB-UniRule"/>
</dbReference>
<dbReference type="GO" id="GO:0046872">
    <property type="term" value="F:metal ion binding"/>
    <property type="evidence" value="ECO:0007669"/>
    <property type="project" value="InterPro"/>
</dbReference>
<dbReference type="Pfam" id="PF02655">
    <property type="entry name" value="ATP-grasp_3"/>
    <property type="match status" value="1"/>
</dbReference>
<feature type="domain" description="ATP-grasp" evidence="2">
    <location>
        <begin position="237"/>
        <end position="309"/>
    </location>
</feature>
<comment type="caution">
    <text evidence="3">The sequence shown here is derived from an EMBL/GenBank/DDBJ whole genome shotgun (WGS) entry which is preliminary data.</text>
</comment>
<dbReference type="Gene3D" id="3.30.470.20">
    <property type="entry name" value="ATP-grasp fold, B domain"/>
    <property type="match status" value="1"/>
</dbReference>
<keyword evidence="1" id="KW-0067">ATP-binding</keyword>
<sequence length="403" mass="41766">MPAPRQAPSKVESPARITRGAPGRPALAIAATSARLLAEAARASGFDVIAIDVFGDVDTRAAAQAWMPLGMPGRLAPEEGRLVAALRRCATLPHLVGWIAGSGFESAPALLAAGADVLPLLGNLPRTVAQVRTPGDFFATLTRLGIPAPEISLEPPVASNGWLFKDAHACGGWHIRPAARTPAEPGPGAYFQREEAGGAMSALFLANGASAVIVGFARQIVAPLGRRPYVYRGCVGPVTLPSPQAAEVADAVGALTRHYGLRGLNGIDFLFGTDGIQVLELNPRPTASLALFHDVIAAGLLAAHVDACADGRLPDPGDIPPSANVRGSEVVFAPARGTVTPALADWLAAQPDCHDLPAAGTPFARHDPLCSITCEGKTPAEVETRLSRRCEAILSQLGDAEPR</sequence>
<dbReference type="SUPFAM" id="SSF56059">
    <property type="entry name" value="Glutathione synthetase ATP-binding domain-like"/>
    <property type="match status" value="1"/>
</dbReference>
<keyword evidence="1" id="KW-0547">Nucleotide-binding</keyword>
<dbReference type="InterPro" id="IPR011761">
    <property type="entry name" value="ATP-grasp"/>
</dbReference>
<protein>
    <recommendedName>
        <fullName evidence="2">ATP-grasp domain-containing protein</fullName>
    </recommendedName>
</protein>
<accession>A0A235F056</accession>
<evidence type="ECO:0000313" key="4">
    <source>
        <dbReference type="Proteomes" id="UP000215181"/>
    </source>
</evidence>
<evidence type="ECO:0000256" key="1">
    <source>
        <dbReference type="PROSITE-ProRule" id="PRU00409"/>
    </source>
</evidence>
<dbReference type="PIRSF" id="PIRSF016817">
    <property type="entry name" value="UCP016817_carboligase"/>
    <property type="match status" value="1"/>
</dbReference>
<dbReference type="InterPro" id="IPR003806">
    <property type="entry name" value="ATP-grasp_PylC-type"/>
</dbReference>
<name>A0A235F056_9RHOO</name>
<evidence type="ECO:0000259" key="2">
    <source>
        <dbReference type="PROSITE" id="PS50975"/>
    </source>
</evidence>
<dbReference type="Proteomes" id="UP000215181">
    <property type="component" value="Unassembled WGS sequence"/>
</dbReference>
<dbReference type="AlphaFoldDB" id="A0A235F056"/>
<reference evidence="3 4" key="1">
    <citation type="submission" date="2017-07" db="EMBL/GenBank/DDBJ databases">
        <title>Thauera sp. KNDSS-Mac4 genome sequence and assembly.</title>
        <authorList>
            <person name="Mayilraj S."/>
        </authorList>
    </citation>
    <scope>NUCLEOTIDE SEQUENCE [LARGE SCALE GENOMIC DNA]</scope>
    <source>
        <strain evidence="3 4">KNDSS-Mac4</strain>
    </source>
</reference>
<dbReference type="EMBL" id="NOIH01000007">
    <property type="protein sequence ID" value="OYD54591.1"/>
    <property type="molecule type" value="Genomic_DNA"/>
</dbReference>
<dbReference type="RefSeq" id="WP_094267824.1">
    <property type="nucleotide sequence ID" value="NZ_JAQVFK010000090.1"/>
</dbReference>
<organism evidence="3 4">
    <name type="scientific">Thauera propionica</name>
    <dbReference type="NCBI Taxonomy" id="2019431"/>
    <lineage>
        <taxon>Bacteria</taxon>
        <taxon>Pseudomonadati</taxon>
        <taxon>Pseudomonadota</taxon>
        <taxon>Betaproteobacteria</taxon>
        <taxon>Rhodocyclales</taxon>
        <taxon>Zoogloeaceae</taxon>
        <taxon>Thauera</taxon>
    </lineage>
</organism>